<organism evidence="2">
    <name type="scientific">uncultured organism</name>
    <dbReference type="NCBI Taxonomy" id="155900"/>
    <lineage>
        <taxon>unclassified sequences</taxon>
        <taxon>environmental samples</taxon>
    </lineage>
</organism>
<feature type="transmembrane region" description="Helical" evidence="1">
    <location>
        <begin position="12"/>
        <end position="34"/>
    </location>
</feature>
<dbReference type="InterPro" id="IPR032314">
    <property type="entry name" value="DUF4845"/>
</dbReference>
<dbReference type="Pfam" id="PF16137">
    <property type="entry name" value="DUF4845"/>
    <property type="match status" value="1"/>
</dbReference>
<evidence type="ECO:0008006" key="3">
    <source>
        <dbReference type="Google" id="ProtNLM"/>
    </source>
</evidence>
<sequence>MQGRIHTQRGVTITQLLLGLVAAGVLALIAMRLVPVYLEAHSVGTILEGISGQKQFTGNNQKDIRETFSRRLIINDINNIKAKDLQFEEVRGGIEASVEYEVRRPFIANLDFVAHFKKSTLIRNK</sequence>
<evidence type="ECO:0000313" key="2">
    <source>
        <dbReference type="EMBL" id="QEA04597.1"/>
    </source>
</evidence>
<reference evidence="2" key="1">
    <citation type="submission" date="2019-06" db="EMBL/GenBank/DDBJ databases">
        <authorList>
            <person name="Murdoch R.W."/>
            <person name="Fathepure B."/>
        </authorList>
    </citation>
    <scope>NUCLEOTIDE SEQUENCE</scope>
</reference>
<accession>A0A5B8RD17</accession>
<proteinExistence type="predicted"/>
<dbReference type="EMBL" id="MN079086">
    <property type="protein sequence ID" value="QEA04597.1"/>
    <property type="molecule type" value="Genomic_DNA"/>
</dbReference>
<protein>
    <recommendedName>
        <fullName evidence="3">DUF4845 domain-containing protein</fullName>
    </recommendedName>
</protein>
<name>A0A5B8RD17_9ZZZZ</name>
<gene>
    <name evidence="2" type="ORF">KBTEX_00905</name>
</gene>
<dbReference type="AlphaFoldDB" id="A0A5B8RD17"/>
<keyword evidence="1" id="KW-0812">Transmembrane</keyword>
<keyword evidence="1" id="KW-1133">Transmembrane helix</keyword>
<evidence type="ECO:0000256" key="1">
    <source>
        <dbReference type="SAM" id="Phobius"/>
    </source>
</evidence>
<keyword evidence="1" id="KW-0472">Membrane</keyword>